<reference evidence="10" key="1">
    <citation type="submission" date="2016-12" db="EMBL/GenBank/DDBJ databases">
        <authorList>
            <person name="Wikstrom N."/>
        </authorList>
    </citation>
    <scope>NUCLEOTIDE SEQUENCE</scope>
</reference>
<keyword evidence="7" id="KW-0444">Lipid biosynthesis</keyword>
<evidence type="ECO:0000259" key="9">
    <source>
        <dbReference type="PROSITE" id="PS50980"/>
    </source>
</evidence>
<reference evidence="10" key="2">
    <citation type="journal article" date="2020" name="Zhi Wu Fen Lei Xue Bao">
        <title>Conflicting phylogenetic signals in genomic data of the coffee family (Rubiaceae).</title>
        <authorList>
            <person name="Wikstroem N."/>
            <person name="Bremer B."/>
            <person name="Rydin C."/>
        </authorList>
    </citation>
    <scope>NUCLEOTIDE SEQUENCE</scope>
</reference>
<accession>A0A6F8F4A6</accession>
<name>A0A6F8F4A6_9GENT</name>
<protein>
    <recommendedName>
        <fullName evidence="7">Acetyl-coenzyme A carboxylase carboxyl transferase subunit beta, chloroplastic</fullName>
        <shortName evidence="7">ACCase subunit beta</shortName>
        <shortName evidence="7">Acetyl-CoA carboxylase carboxyltransferase subunit beta</shortName>
        <ecNumber evidence="7">2.1.3.15</ecNumber>
    </recommendedName>
</protein>
<dbReference type="PROSITE" id="PS50980">
    <property type="entry name" value="COA_CT_NTER"/>
    <property type="match status" value="1"/>
</dbReference>
<dbReference type="GO" id="GO:0009570">
    <property type="term" value="C:chloroplast stroma"/>
    <property type="evidence" value="ECO:0007669"/>
    <property type="project" value="UniProtKB-SubCell"/>
</dbReference>
<evidence type="ECO:0000256" key="8">
    <source>
        <dbReference type="SAM" id="MobiDB-lite"/>
    </source>
</evidence>
<dbReference type="Pfam" id="PF01039">
    <property type="entry name" value="Carboxyl_trans"/>
    <property type="match status" value="1"/>
</dbReference>
<dbReference type="AlphaFoldDB" id="A0A6F8F4A6"/>
<dbReference type="InterPro" id="IPR000438">
    <property type="entry name" value="Acetyl_CoA_COase_Trfase_b_su"/>
</dbReference>
<dbReference type="PANTHER" id="PTHR42995">
    <property type="entry name" value="ACETYL-COENZYME A CARBOXYLASE CARBOXYL TRANSFERASE SUBUNIT BETA, CHLOROPLASTIC"/>
    <property type="match status" value="1"/>
</dbReference>
<dbReference type="GO" id="GO:2001295">
    <property type="term" value="P:malonyl-CoA biosynthetic process"/>
    <property type="evidence" value="ECO:0007669"/>
    <property type="project" value="UniProtKB-UniRule"/>
</dbReference>
<comment type="similarity">
    <text evidence="7">Belongs to the AccD/PCCB family.</text>
</comment>
<dbReference type="PRINTS" id="PR01070">
    <property type="entry name" value="ACCCTRFRASEB"/>
</dbReference>
<dbReference type="GO" id="GO:0009317">
    <property type="term" value="C:acetyl-CoA carboxylase complex"/>
    <property type="evidence" value="ECO:0007669"/>
    <property type="project" value="InterPro"/>
</dbReference>
<keyword evidence="6 7" id="KW-0067">ATP-binding</keyword>
<comment type="cofactor">
    <cofactor evidence="7">
        <name>Zn(2+)</name>
        <dbReference type="ChEBI" id="CHEBI:29105"/>
    </cofactor>
    <text evidence="7">Binds 1 zinc ion per subunit.</text>
</comment>
<dbReference type="PANTHER" id="PTHR42995:SF5">
    <property type="entry name" value="ACETYL-COENZYME A CARBOXYLASE CARBOXYL TRANSFERASE SUBUNIT BETA, CHLOROPLASTIC"/>
    <property type="match status" value="1"/>
</dbReference>
<comment type="subunit">
    <text evidence="7">Acetyl-CoA carboxylase is a heterohexamer composed of biotin carboxyl carrier protein, biotin carboxylase and two subunits each of ACCase subunit alpha and ACCase plastid-coded subunit beta (accD).</text>
</comment>
<keyword evidence="10" id="KW-0934">Plastid</keyword>
<keyword evidence="5 7" id="KW-0862">Zinc</keyword>
<geneLocation type="chloroplast" evidence="10"/>
<organism evidence="10">
    <name type="scientific">Mostuea sp. Bremer et al. 5077</name>
    <dbReference type="NCBI Taxonomy" id="2042816"/>
    <lineage>
        <taxon>Eukaryota</taxon>
        <taxon>Viridiplantae</taxon>
        <taxon>Streptophyta</taxon>
        <taxon>Embryophyta</taxon>
        <taxon>Tracheophyta</taxon>
        <taxon>Spermatophyta</taxon>
        <taxon>Magnoliopsida</taxon>
        <taxon>eudicotyledons</taxon>
        <taxon>Gunneridae</taxon>
        <taxon>Pentapetalae</taxon>
        <taxon>asterids</taxon>
        <taxon>lamiids</taxon>
        <taxon>Gentianales</taxon>
        <taxon>Loganiaceae</taxon>
        <taxon>Mostuea</taxon>
    </lineage>
</organism>
<feature type="binding site" evidence="7">
    <location>
        <position position="269"/>
    </location>
    <ligand>
        <name>Zn(2+)</name>
        <dbReference type="ChEBI" id="CHEBI:29105"/>
    </ligand>
</feature>
<dbReference type="Gene3D" id="3.90.226.10">
    <property type="entry name" value="2-enoyl-CoA Hydratase, Chain A, domain 1"/>
    <property type="match status" value="1"/>
</dbReference>
<comment type="catalytic activity">
    <reaction evidence="7">
        <text>N(6)-carboxybiotinyl-L-lysyl-[protein] + acetyl-CoA = N(6)-biotinyl-L-lysyl-[protein] + malonyl-CoA</text>
        <dbReference type="Rhea" id="RHEA:54728"/>
        <dbReference type="Rhea" id="RHEA-COMP:10505"/>
        <dbReference type="Rhea" id="RHEA-COMP:10506"/>
        <dbReference type="ChEBI" id="CHEBI:57288"/>
        <dbReference type="ChEBI" id="CHEBI:57384"/>
        <dbReference type="ChEBI" id="CHEBI:83144"/>
        <dbReference type="ChEBI" id="CHEBI:83145"/>
        <dbReference type="EC" id="2.1.3.15"/>
    </reaction>
</comment>
<feature type="compositionally biased region" description="Basic and acidic residues" evidence="8">
    <location>
        <begin position="50"/>
        <end position="64"/>
    </location>
</feature>
<keyword evidence="7" id="KW-0276">Fatty acid metabolism</keyword>
<feature type="binding site" evidence="7">
    <location>
        <position position="250"/>
    </location>
    <ligand>
        <name>Zn(2+)</name>
        <dbReference type="ChEBI" id="CHEBI:29105"/>
    </ligand>
</feature>
<evidence type="ECO:0000256" key="2">
    <source>
        <dbReference type="ARBA" id="ARBA00022679"/>
    </source>
</evidence>
<dbReference type="NCBIfam" id="TIGR00515">
    <property type="entry name" value="accD"/>
    <property type="match status" value="1"/>
</dbReference>
<comment type="function">
    <text evidence="7">Component of the acetyl coenzyme A carboxylase (ACC) complex. Biotin carboxylase (BC) catalyzes the carboxylation of biotin on its carrier protein (BCCP) and then the CO(2) group is transferred by the transcarboxylase to acetyl-CoA to form malonyl-CoA.</text>
</comment>
<dbReference type="InterPro" id="IPR011762">
    <property type="entry name" value="COA_CT_N"/>
</dbReference>
<feature type="domain" description="CoA carboxyltransferase N-terminal" evidence="9">
    <location>
        <begin position="243"/>
        <end position="512"/>
    </location>
</feature>
<sequence>MTIHLLYFHANRGQENSMERWWFNSMLFTRELERRCRLNKSMDSLGPIENTRKSEDSNRKDRTKNSQSWGSRDDSSYSNVDHLFGGKDIRNFIPDDTFLVKDSNGGSYSIYFDIENLIFEIDNNRSFLSELESSFYTYQNSSYLNNGSTGEDTYYNRYIYDTQYSWNNHINSCIDCYLQSQICIDTPVVSDSDNYGDSYIYRSVCGANRKNSEMEDSYTPTHSDLTIRESYDELDVTQKYRHLWVQCENCYGLNYKKFLKSKMNICEQCGYHLKMSSSDRIELSIDPGTWNPMDEDMVSLDPIEFHLEEEPYKDRIDFYQRKTGLTEAVQTGIGQLNGIPVAVGVMDFQFMGGTMGSVVGEKITRLVEYATHKFLPLIIVCASGGARMQEGTLSLMQMAKISSALYDYQSNKKLFYVPILTSPTTGGVTASFGMLGDIIIAEPNAYIAFAGKRVIEQTLNKTVPEGSQSSEYLFQKGLFDLMVPRNLLKSVLSELFKLHAFFPLNQNSKIEY</sequence>
<keyword evidence="10" id="KW-0150">Chloroplast</keyword>
<comment type="subunit">
    <text evidence="1">Acetyl-CoA carboxylase is a heterohexamer composed of biotin carboxyl carrier protein, biotin carboxylase and 2 subunits each of ACCase subunit alpha and ACCase plastid-coded subunit beta (accD).</text>
</comment>
<evidence type="ECO:0000256" key="4">
    <source>
        <dbReference type="ARBA" id="ARBA00022771"/>
    </source>
</evidence>
<dbReference type="HAMAP" id="MF_01395">
    <property type="entry name" value="AcetylCoA_CT_beta"/>
    <property type="match status" value="1"/>
</dbReference>
<comment type="subcellular location">
    <subcellularLocation>
        <location evidence="7">Plastid</location>
        <location evidence="7">Chloroplast stroma</location>
    </subcellularLocation>
</comment>
<dbReference type="EC" id="2.1.3.15" evidence="7"/>
<evidence type="ECO:0000313" key="10">
    <source>
        <dbReference type="EMBL" id="ATL62619.1"/>
    </source>
</evidence>
<keyword evidence="2 7" id="KW-0808">Transferase</keyword>
<dbReference type="GO" id="GO:0005524">
    <property type="term" value="F:ATP binding"/>
    <property type="evidence" value="ECO:0007669"/>
    <property type="project" value="UniProtKB-KW"/>
</dbReference>
<dbReference type="GO" id="GO:0003989">
    <property type="term" value="F:acetyl-CoA carboxylase activity"/>
    <property type="evidence" value="ECO:0007669"/>
    <property type="project" value="InterPro"/>
</dbReference>
<feature type="binding site" evidence="7">
    <location>
        <position position="266"/>
    </location>
    <ligand>
        <name>Zn(2+)</name>
        <dbReference type="ChEBI" id="CHEBI:29105"/>
    </ligand>
</feature>
<evidence type="ECO:0000256" key="6">
    <source>
        <dbReference type="ARBA" id="ARBA00022840"/>
    </source>
</evidence>
<keyword evidence="4 7" id="KW-0863">Zinc-finger</keyword>
<dbReference type="GO" id="GO:0016743">
    <property type="term" value="F:carboxyl- or carbamoyltransferase activity"/>
    <property type="evidence" value="ECO:0007669"/>
    <property type="project" value="UniProtKB-UniRule"/>
</dbReference>
<dbReference type="UniPathway" id="UPA00655">
    <property type="reaction ID" value="UER00711"/>
</dbReference>
<keyword evidence="7" id="KW-0275">Fatty acid biosynthesis</keyword>
<dbReference type="GO" id="GO:0008270">
    <property type="term" value="F:zinc ion binding"/>
    <property type="evidence" value="ECO:0007669"/>
    <property type="project" value="UniProtKB-UniRule"/>
</dbReference>
<keyword evidence="7" id="KW-0443">Lipid metabolism</keyword>
<comment type="pathway">
    <text evidence="7">Lipid metabolism; malonyl-CoA biosynthesis; malonyl-CoA from acetyl-CoA: step 1/1.</text>
</comment>
<dbReference type="SUPFAM" id="SSF52096">
    <property type="entry name" value="ClpP/crotonase"/>
    <property type="match status" value="1"/>
</dbReference>
<keyword evidence="7" id="KW-0479">Metal-binding</keyword>
<feature type="zinc finger region" description="C4-type" evidence="7">
    <location>
        <begin position="247"/>
        <end position="269"/>
    </location>
</feature>
<dbReference type="InterPro" id="IPR034733">
    <property type="entry name" value="AcCoA_carboxyl_beta"/>
</dbReference>
<dbReference type="InterPro" id="IPR029045">
    <property type="entry name" value="ClpP/crotonase-like_dom_sf"/>
</dbReference>
<evidence type="ECO:0000256" key="5">
    <source>
        <dbReference type="ARBA" id="ARBA00022833"/>
    </source>
</evidence>
<evidence type="ECO:0000256" key="3">
    <source>
        <dbReference type="ARBA" id="ARBA00022741"/>
    </source>
</evidence>
<dbReference type="EMBL" id="KY378706">
    <property type="protein sequence ID" value="ATL62619.1"/>
    <property type="molecule type" value="Genomic_DNA"/>
</dbReference>
<keyword evidence="3 7" id="KW-0547">Nucleotide-binding</keyword>
<evidence type="ECO:0000256" key="7">
    <source>
        <dbReference type="HAMAP-Rule" id="MF_01395"/>
    </source>
</evidence>
<dbReference type="GO" id="GO:0006633">
    <property type="term" value="P:fatty acid biosynthetic process"/>
    <property type="evidence" value="ECO:0007669"/>
    <property type="project" value="UniProtKB-KW"/>
</dbReference>
<evidence type="ECO:0000256" key="1">
    <source>
        <dbReference type="ARBA" id="ARBA00011842"/>
    </source>
</evidence>
<gene>
    <name evidence="7 10" type="primary">accD</name>
</gene>
<feature type="region of interest" description="Disordered" evidence="8">
    <location>
        <begin position="47"/>
        <end position="76"/>
    </location>
</feature>
<proteinExistence type="inferred from homology"/>
<feature type="binding site" evidence="7">
    <location>
        <position position="247"/>
    </location>
    <ligand>
        <name>Zn(2+)</name>
        <dbReference type="ChEBI" id="CHEBI:29105"/>
    </ligand>
</feature>